<keyword evidence="4" id="KW-0804">Transcription</keyword>
<dbReference type="InterPro" id="IPR036390">
    <property type="entry name" value="WH_DNA-bd_sf"/>
</dbReference>
<reference evidence="6" key="1">
    <citation type="submission" date="2020-12" db="EMBL/GenBank/DDBJ databases">
        <title>Oil enriched cultivation method for isolating marine PHA-producing bacteria.</title>
        <authorList>
            <person name="Zheng W."/>
            <person name="Yu S."/>
            <person name="Huang Y."/>
        </authorList>
    </citation>
    <scope>NUCLEOTIDE SEQUENCE</scope>
    <source>
        <strain evidence="6">SY-2-3</strain>
    </source>
</reference>
<proteinExistence type="inferred from homology"/>
<accession>A0A8I1SH12</accession>
<dbReference type="Gene3D" id="1.10.10.10">
    <property type="entry name" value="Winged helix-like DNA-binding domain superfamily/Winged helix DNA-binding domain"/>
    <property type="match status" value="1"/>
</dbReference>
<dbReference type="PROSITE" id="PS50931">
    <property type="entry name" value="HTH_LYSR"/>
    <property type="match status" value="1"/>
</dbReference>
<gene>
    <name evidence="6" type="ORF">JF547_00330</name>
</gene>
<dbReference type="EMBL" id="JAEKJW010000001">
    <property type="protein sequence ID" value="MBN8194948.1"/>
    <property type="molecule type" value="Genomic_DNA"/>
</dbReference>
<dbReference type="InterPro" id="IPR036388">
    <property type="entry name" value="WH-like_DNA-bd_sf"/>
</dbReference>
<dbReference type="RefSeq" id="WP_206926317.1">
    <property type="nucleotide sequence ID" value="NZ_JAEKJW010000001.1"/>
</dbReference>
<dbReference type="InterPro" id="IPR050176">
    <property type="entry name" value="LTTR"/>
</dbReference>
<evidence type="ECO:0000256" key="2">
    <source>
        <dbReference type="ARBA" id="ARBA00023015"/>
    </source>
</evidence>
<dbReference type="GO" id="GO:0003677">
    <property type="term" value="F:DNA binding"/>
    <property type="evidence" value="ECO:0007669"/>
    <property type="project" value="UniProtKB-KW"/>
</dbReference>
<dbReference type="PANTHER" id="PTHR30579">
    <property type="entry name" value="TRANSCRIPTIONAL REGULATOR"/>
    <property type="match status" value="1"/>
</dbReference>
<dbReference type="InterPro" id="IPR000847">
    <property type="entry name" value="LysR_HTH_N"/>
</dbReference>
<dbReference type="Pfam" id="PF03466">
    <property type="entry name" value="LysR_substrate"/>
    <property type="match status" value="1"/>
</dbReference>
<evidence type="ECO:0000256" key="4">
    <source>
        <dbReference type="ARBA" id="ARBA00023163"/>
    </source>
</evidence>
<dbReference type="InterPro" id="IPR005119">
    <property type="entry name" value="LysR_subst-bd"/>
</dbReference>
<name>A0A8I1SH12_9PROT</name>
<dbReference type="AlphaFoldDB" id="A0A8I1SH12"/>
<dbReference type="FunFam" id="1.10.10.10:FF:000001">
    <property type="entry name" value="LysR family transcriptional regulator"/>
    <property type="match status" value="1"/>
</dbReference>
<feature type="domain" description="HTH lysR-type" evidence="5">
    <location>
        <begin position="1"/>
        <end position="58"/>
    </location>
</feature>
<comment type="caution">
    <text evidence="6">The sequence shown here is derived from an EMBL/GenBank/DDBJ whole genome shotgun (WGS) entry which is preliminary data.</text>
</comment>
<comment type="similarity">
    <text evidence="1">Belongs to the LysR transcriptional regulatory family.</text>
</comment>
<keyword evidence="3" id="KW-0238">DNA-binding</keyword>
<evidence type="ECO:0000256" key="3">
    <source>
        <dbReference type="ARBA" id="ARBA00023125"/>
    </source>
</evidence>
<protein>
    <submittedName>
        <fullName evidence="6">LysR family transcriptional regulator</fullName>
    </submittedName>
</protein>
<evidence type="ECO:0000313" key="6">
    <source>
        <dbReference type="EMBL" id="MBN8194948.1"/>
    </source>
</evidence>
<dbReference type="SUPFAM" id="SSF46785">
    <property type="entry name" value="Winged helix' DNA-binding domain"/>
    <property type="match status" value="1"/>
</dbReference>
<sequence length="299" mass="32978">MDSDLLRSFVAFAECGSFNRAADRIGRTPSAFSMQMKRLEELVDNKLFERDGRNVLLTNDGITFVGYARRILSLQDEAMGKLRNQDAARPIRIGCPDDYAQKILPVVLRAIRSILPDVTFFISINPTILLQRMLDQGELDISLVSRSAMGEEGYFLRHEPGVWVTSPIHHQHEIDPLPLVLPAEDCKFHAWAIDAISKSGRPFNLFATTRQAASLLHLVRDGLGVAALAAASVTDEFQILDSRDGFPPLPAVGVAIMLAEDSHPLVSRKLAGVIQDYVSQNLDDTPADRQESLTMAGAN</sequence>
<organism evidence="6 7">
    <name type="scientific">Thalassospira povalilytica</name>
    <dbReference type="NCBI Taxonomy" id="732237"/>
    <lineage>
        <taxon>Bacteria</taxon>
        <taxon>Pseudomonadati</taxon>
        <taxon>Pseudomonadota</taxon>
        <taxon>Alphaproteobacteria</taxon>
        <taxon>Rhodospirillales</taxon>
        <taxon>Thalassospiraceae</taxon>
        <taxon>Thalassospira</taxon>
    </lineage>
</organism>
<dbReference type="Pfam" id="PF00126">
    <property type="entry name" value="HTH_1"/>
    <property type="match status" value="1"/>
</dbReference>
<evidence type="ECO:0000259" key="5">
    <source>
        <dbReference type="PROSITE" id="PS50931"/>
    </source>
</evidence>
<dbReference type="SUPFAM" id="SSF53850">
    <property type="entry name" value="Periplasmic binding protein-like II"/>
    <property type="match status" value="1"/>
</dbReference>
<dbReference type="Proteomes" id="UP000664405">
    <property type="component" value="Unassembled WGS sequence"/>
</dbReference>
<dbReference type="GO" id="GO:0003700">
    <property type="term" value="F:DNA-binding transcription factor activity"/>
    <property type="evidence" value="ECO:0007669"/>
    <property type="project" value="InterPro"/>
</dbReference>
<dbReference type="PANTHER" id="PTHR30579:SF7">
    <property type="entry name" value="HTH-TYPE TRANSCRIPTIONAL REGULATOR LRHA-RELATED"/>
    <property type="match status" value="1"/>
</dbReference>
<evidence type="ECO:0000256" key="1">
    <source>
        <dbReference type="ARBA" id="ARBA00009437"/>
    </source>
</evidence>
<dbReference type="Gene3D" id="3.40.190.10">
    <property type="entry name" value="Periplasmic binding protein-like II"/>
    <property type="match status" value="2"/>
</dbReference>
<keyword evidence="2" id="KW-0805">Transcription regulation</keyword>
<evidence type="ECO:0000313" key="7">
    <source>
        <dbReference type="Proteomes" id="UP000664405"/>
    </source>
</evidence>